<keyword evidence="4" id="KW-1185">Reference proteome</keyword>
<dbReference type="GO" id="GO:0000400">
    <property type="term" value="F:four-way junction DNA binding"/>
    <property type="evidence" value="ECO:0007669"/>
    <property type="project" value="TreeGrafter"/>
</dbReference>
<dbReference type="InterPro" id="IPR051988">
    <property type="entry name" value="HRR_RAD51_Paralog"/>
</dbReference>
<dbReference type="InterPro" id="IPR027417">
    <property type="entry name" value="P-loop_NTPase"/>
</dbReference>
<proteinExistence type="predicted"/>
<dbReference type="GO" id="GO:0008094">
    <property type="term" value="F:ATP-dependent activity, acting on DNA"/>
    <property type="evidence" value="ECO:0007669"/>
    <property type="project" value="TreeGrafter"/>
</dbReference>
<evidence type="ECO:0000256" key="1">
    <source>
        <dbReference type="ARBA" id="ARBA00004123"/>
    </source>
</evidence>
<dbReference type="GO" id="GO:0005815">
    <property type="term" value="C:microtubule organizing center"/>
    <property type="evidence" value="ECO:0007669"/>
    <property type="project" value="TreeGrafter"/>
</dbReference>
<dbReference type="GO" id="GO:0000724">
    <property type="term" value="P:double-strand break repair via homologous recombination"/>
    <property type="evidence" value="ECO:0007669"/>
    <property type="project" value="TreeGrafter"/>
</dbReference>
<comment type="subcellular location">
    <subcellularLocation>
        <location evidence="1">Nucleus</location>
    </subcellularLocation>
</comment>
<organism evidence="3 4">
    <name type="scientific">Coemansia reversa (strain ATCC 12441 / NRRL 1564)</name>
    <dbReference type="NCBI Taxonomy" id="763665"/>
    <lineage>
        <taxon>Eukaryota</taxon>
        <taxon>Fungi</taxon>
        <taxon>Fungi incertae sedis</taxon>
        <taxon>Zoopagomycota</taxon>
        <taxon>Kickxellomycotina</taxon>
        <taxon>Kickxellomycetes</taxon>
        <taxon>Kickxellales</taxon>
        <taxon>Kickxellaceae</taxon>
        <taxon>Coemansia</taxon>
    </lineage>
</organism>
<gene>
    <name evidence="3" type="ORF">COEREDRAFT_96253</name>
</gene>
<dbReference type="OrthoDB" id="336321at2759"/>
<dbReference type="GO" id="GO:0003697">
    <property type="term" value="F:single-stranded DNA binding"/>
    <property type="evidence" value="ECO:0007669"/>
    <property type="project" value="TreeGrafter"/>
</dbReference>
<evidence type="ECO:0000313" key="3">
    <source>
        <dbReference type="EMBL" id="PIA18092.1"/>
    </source>
</evidence>
<dbReference type="AlphaFoldDB" id="A0A2G5BGJ3"/>
<dbReference type="PANTHER" id="PTHR46457:SF1">
    <property type="entry name" value="DNA REPAIR PROTEIN RAD51 HOMOLOG 4"/>
    <property type="match status" value="1"/>
</dbReference>
<dbReference type="Proteomes" id="UP000242474">
    <property type="component" value="Unassembled WGS sequence"/>
</dbReference>
<name>A0A2G5BGJ3_COERN</name>
<sequence length="387" mass="42585">MPPLGATKYILRLAETINGSQATLRGGKAPFEACLAALEEVGIRTDYDLLLQSDILVKTPPTLHSHIRSLRVAVLEHFACTGTTAADLLDDDKSSDESSWLRPMKSGIEPLDALLDGGILGGHVVELCSKDSACKTRVAIEYATGHLVSDDKLPAGSDRRPRVFMLQSSPLSIWQVEQSLNCRLEDHPKHLREVLFRQAMEQLMVVDCNDLDTLLNFLYSYIDTGTGDVIEDQGSYFEDLLIIDSIRPLIINTMQQNGNGYVAIHAVKIAIRAIVSSQRPSPAAVIITNDISQRNQLEQSATIQQDPTYASLQGIQPSLGTAWALVSHVHVYIFADSAKDNEDSLQNDTLHSTSHAFTSSNVARNRFRATILKSSYTFFGRTCVFAL</sequence>
<dbReference type="GO" id="GO:0042148">
    <property type="term" value="P:DNA strand invasion"/>
    <property type="evidence" value="ECO:0007669"/>
    <property type="project" value="TreeGrafter"/>
</dbReference>
<dbReference type="GO" id="GO:0007131">
    <property type="term" value="P:reciprocal meiotic recombination"/>
    <property type="evidence" value="ECO:0007669"/>
    <property type="project" value="TreeGrafter"/>
</dbReference>
<evidence type="ECO:0008006" key="5">
    <source>
        <dbReference type="Google" id="ProtNLM"/>
    </source>
</evidence>
<dbReference type="EMBL" id="KZ303491">
    <property type="protein sequence ID" value="PIA18092.1"/>
    <property type="molecule type" value="Genomic_DNA"/>
</dbReference>
<evidence type="ECO:0000313" key="4">
    <source>
        <dbReference type="Proteomes" id="UP000242474"/>
    </source>
</evidence>
<dbReference type="Gene3D" id="3.40.50.300">
    <property type="entry name" value="P-loop containing nucleotide triphosphate hydrolases"/>
    <property type="match status" value="1"/>
</dbReference>
<dbReference type="PANTHER" id="PTHR46457">
    <property type="entry name" value="DNA REPAIR PROTEIN RAD51 HOMOLOG 4"/>
    <property type="match status" value="1"/>
</dbReference>
<dbReference type="GO" id="GO:0033063">
    <property type="term" value="C:Rad51B-Rad51C-Rad51D-XRCC2 complex"/>
    <property type="evidence" value="ECO:0007669"/>
    <property type="project" value="TreeGrafter"/>
</dbReference>
<reference evidence="3 4" key="1">
    <citation type="journal article" date="2015" name="Genome Biol. Evol.">
        <title>Phylogenomic analyses indicate that early fungi evolved digesting cell walls of algal ancestors of land plants.</title>
        <authorList>
            <person name="Chang Y."/>
            <person name="Wang S."/>
            <person name="Sekimoto S."/>
            <person name="Aerts A.L."/>
            <person name="Choi C."/>
            <person name="Clum A."/>
            <person name="LaButti K.M."/>
            <person name="Lindquist E.A."/>
            <person name="Yee Ngan C."/>
            <person name="Ohm R.A."/>
            <person name="Salamov A.A."/>
            <person name="Grigoriev I.V."/>
            <person name="Spatafora J.W."/>
            <person name="Berbee M.L."/>
        </authorList>
    </citation>
    <scope>NUCLEOTIDE SEQUENCE [LARGE SCALE GENOMIC DNA]</scope>
    <source>
        <strain evidence="3 4">NRRL 1564</strain>
    </source>
</reference>
<dbReference type="GO" id="GO:0005657">
    <property type="term" value="C:replication fork"/>
    <property type="evidence" value="ECO:0007669"/>
    <property type="project" value="TreeGrafter"/>
</dbReference>
<protein>
    <recommendedName>
        <fullName evidence="5">DNA recombination and repair protein Rad51-like C-terminal domain-containing protein</fullName>
    </recommendedName>
</protein>
<dbReference type="GO" id="GO:0000723">
    <property type="term" value="P:telomere maintenance"/>
    <property type="evidence" value="ECO:0007669"/>
    <property type="project" value="TreeGrafter"/>
</dbReference>
<dbReference type="STRING" id="763665.A0A2G5BGJ3"/>
<keyword evidence="2" id="KW-0539">Nucleus</keyword>
<evidence type="ECO:0000256" key="2">
    <source>
        <dbReference type="ARBA" id="ARBA00023242"/>
    </source>
</evidence>
<accession>A0A2G5BGJ3</accession>
<dbReference type="SUPFAM" id="SSF52540">
    <property type="entry name" value="P-loop containing nucleoside triphosphate hydrolases"/>
    <property type="match status" value="1"/>
</dbReference>